<dbReference type="PROSITE" id="PS51833">
    <property type="entry name" value="HDOD"/>
    <property type="match status" value="1"/>
</dbReference>
<dbReference type="PANTHER" id="PTHR33525:SF4">
    <property type="entry name" value="CYCLIC DI-GMP PHOSPHODIESTERASE CDGJ"/>
    <property type="match status" value="1"/>
</dbReference>
<dbReference type="AlphaFoldDB" id="A0A1J5SAC9"/>
<dbReference type="SUPFAM" id="SSF109604">
    <property type="entry name" value="HD-domain/PDEase-like"/>
    <property type="match status" value="1"/>
</dbReference>
<dbReference type="InterPro" id="IPR013976">
    <property type="entry name" value="HDOD"/>
</dbReference>
<dbReference type="EMBL" id="MLJW01000089">
    <property type="protein sequence ID" value="OIR01016.1"/>
    <property type="molecule type" value="Genomic_DNA"/>
</dbReference>
<organism evidence="2">
    <name type="scientific">mine drainage metagenome</name>
    <dbReference type="NCBI Taxonomy" id="410659"/>
    <lineage>
        <taxon>unclassified sequences</taxon>
        <taxon>metagenomes</taxon>
        <taxon>ecological metagenomes</taxon>
    </lineage>
</organism>
<accession>A0A1J5SAC9</accession>
<evidence type="ECO:0000313" key="2">
    <source>
        <dbReference type="EMBL" id="OIR01016.1"/>
    </source>
</evidence>
<proteinExistence type="predicted"/>
<dbReference type="Gene3D" id="1.10.3210.10">
    <property type="entry name" value="Hypothetical protein af1432"/>
    <property type="match status" value="1"/>
</dbReference>
<feature type="domain" description="HDOD" evidence="1">
    <location>
        <begin position="266"/>
        <end position="456"/>
    </location>
</feature>
<dbReference type="PANTHER" id="PTHR33525">
    <property type="match status" value="1"/>
</dbReference>
<sequence>MLRRLFQFLTGQNHQVLLDAEESVSEVVDPSFVKLNELSTIKNINNQSQVLQVNSEGIFNENTIPPSVVCREAVLDQSQKVAGYSFTLSRSVNERVRKSSELIQRLYDDILLGNVLRMDLKRLLGHRLAFIPISPSSLDRQPLEQLPREGIVLVITSLAELTQQSSAYIARLTILKSSGFRIGLQGDVTLPSLQPFLDLAEFVFIDIGSSDLGTIKSRIDAISLQVMGKFLVATNIRLLDEFHVSAKLPFQYFQGTFVSSREEWAMPAMDAGRIKILSLLNLIRQDAENATIVQTFKQDPALSFKVLRYINSAGFGLATKVSSIEQALLILGRDNLYRWLTLLLFTSGTGNALDSALMENALVRARLAELCAKDALPANERDELFVAGIFSLLDILLRMPMEKVVEQVSLPSSVVEALLHKSGKYAPYLELAEACEAFDHERIVILSNQIGVDLSEVSINQTEAIVWAELAN</sequence>
<comment type="caution">
    <text evidence="2">The sequence shown here is derived from an EMBL/GenBank/DDBJ whole genome shotgun (WGS) entry which is preliminary data.</text>
</comment>
<name>A0A1J5SAC9_9ZZZZ</name>
<dbReference type="Pfam" id="PF08668">
    <property type="entry name" value="HDOD"/>
    <property type="match status" value="1"/>
</dbReference>
<gene>
    <name evidence="2" type="ORF">GALL_169800</name>
</gene>
<evidence type="ECO:0000259" key="1">
    <source>
        <dbReference type="PROSITE" id="PS51833"/>
    </source>
</evidence>
<reference evidence="2" key="1">
    <citation type="submission" date="2016-10" db="EMBL/GenBank/DDBJ databases">
        <title>Sequence of Gallionella enrichment culture.</title>
        <authorList>
            <person name="Poehlein A."/>
            <person name="Muehling M."/>
            <person name="Daniel R."/>
        </authorList>
    </citation>
    <scope>NUCLEOTIDE SEQUENCE</scope>
</reference>
<dbReference type="InterPro" id="IPR052340">
    <property type="entry name" value="RNase_Y/CdgJ"/>
</dbReference>
<protein>
    <submittedName>
        <fullName evidence="2">HDOD domain protein</fullName>
    </submittedName>
</protein>